<gene>
    <name evidence="1" type="ORF">NUW54_g13667</name>
</gene>
<name>A0ACC1MJV2_9APHY</name>
<sequence length="208" mass="23153">MRNGVRARARAGSLPHGWPSRTPSGSPLPTPTSSQIRIQEPPKPRSRKVSQTAHDNVDMMDGTDPWGTNWHHQSPYDIQSNDRRAEPPSPVGARPRRQSMTNGIRHKTVTPSPLSQSTSAVHLHVLDPADIQLPRKLSKRRKPFTHLFGSGNDDDDNTQAKALRPLRAESQEGKRPRASGQEIQRDAEDGQACAKRQYSRLAALCQCR</sequence>
<accession>A0ACC1MJV2</accession>
<evidence type="ECO:0000313" key="1">
    <source>
        <dbReference type="EMBL" id="KAJ2966916.1"/>
    </source>
</evidence>
<comment type="caution">
    <text evidence="1">The sequence shown here is derived from an EMBL/GenBank/DDBJ whole genome shotgun (WGS) entry which is preliminary data.</text>
</comment>
<protein>
    <submittedName>
        <fullName evidence="1">Uncharacterized protein</fullName>
    </submittedName>
</protein>
<dbReference type="EMBL" id="JANSHE010006494">
    <property type="protein sequence ID" value="KAJ2966916.1"/>
    <property type="molecule type" value="Genomic_DNA"/>
</dbReference>
<organism evidence="1 2">
    <name type="scientific">Trametes sanguinea</name>
    <dbReference type="NCBI Taxonomy" id="158606"/>
    <lineage>
        <taxon>Eukaryota</taxon>
        <taxon>Fungi</taxon>
        <taxon>Dikarya</taxon>
        <taxon>Basidiomycota</taxon>
        <taxon>Agaricomycotina</taxon>
        <taxon>Agaricomycetes</taxon>
        <taxon>Polyporales</taxon>
        <taxon>Polyporaceae</taxon>
        <taxon>Trametes</taxon>
    </lineage>
</organism>
<reference evidence="1" key="1">
    <citation type="submission" date="2022-08" db="EMBL/GenBank/DDBJ databases">
        <title>Genome Sequence of Pycnoporus sanguineus.</title>
        <authorList>
            <person name="Buettner E."/>
        </authorList>
    </citation>
    <scope>NUCLEOTIDE SEQUENCE</scope>
    <source>
        <strain evidence="1">CG-C14</strain>
    </source>
</reference>
<proteinExistence type="predicted"/>
<evidence type="ECO:0000313" key="2">
    <source>
        <dbReference type="Proteomes" id="UP001144978"/>
    </source>
</evidence>
<keyword evidence="2" id="KW-1185">Reference proteome</keyword>
<dbReference type="Proteomes" id="UP001144978">
    <property type="component" value="Unassembled WGS sequence"/>
</dbReference>